<dbReference type="AlphaFoldDB" id="A0A3E2MSC7"/>
<comment type="caution">
    <text evidence="1">The sequence shown here is derived from an EMBL/GenBank/DDBJ whole genome shotgun (WGS) entry which is preliminary data.</text>
</comment>
<accession>A0A3E2MSC7</accession>
<sequence length="244" mass="26534">MVAVGGLEVVDDLGPARWLTESVRSFAENVGSVVPDTFAAYARVFHPADNHGDAVSWAEIARANRKVVHPQMQFTRLIGYRSRYVSGYSDSQPGLFDEAPAVGTLPPGTAASLARVLSHHTTSADHCWFAVWAGRGELHQAFHDRPTFALPNRDYHLAHGPLAALTQSLSTDSGYSWHLSANLCWPDDHTWCLATEIDFDSTYLGASQACIEDLVADSELEAMRLDVTAGVTADSDTLNEVPPE</sequence>
<reference evidence="1 2" key="1">
    <citation type="journal article" date="2018" name="Sci. Rep.">
        <title>Extensive genomic diversity among Mycobacterium marinum strains revealed by whole genome sequencing.</title>
        <authorList>
            <person name="Das S."/>
            <person name="Pettersson B.M."/>
            <person name="Behra P.R."/>
            <person name="Mallick A."/>
            <person name="Cheramie M."/>
            <person name="Ramesh M."/>
            <person name="Shirreff L."/>
            <person name="DuCote T."/>
            <person name="Dasgupta S."/>
            <person name="Ennis D.G."/>
            <person name="Kirsebom L.A."/>
        </authorList>
    </citation>
    <scope>NUCLEOTIDE SEQUENCE [LARGE SCALE GENOMIC DNA]</scope>
    <source>
        <strain evidence="1 2">Davis1</strain>
    </source>
</reference>
<evidence type="ECO:0000313" key="1">
    <source>
        <dbReference type="EMBL" id="RFZ37331.1"/>
    </source>
</evidence>
<gene>
    <name evidence="1" type="ORF">DAVIS_03879</name>
</gene>
<organism evidence="1 2">
    <name type="scientific">Mycobacterium marinum</name>
    <dbReference type="NCBI Taxonomy" id="1781"/>
    <lineage>
        <taxon>Bacteria</taxon>
        <taxon>Bacillati</taxon>
        <taxon>Actinomycetota</taxon>
        <taxon>Actinomycetes</taxon>
        <taxon>Mycobacteriales</taxon>
        <taxon>Mycobacteriaceae</taxon>
        <taxon>Mycobacterium</taxon>
        <taxon>Mycobacterium ulcerans group</taxon>
    </lineage>
</organism>
<dbReference type="RefSeq" id="WP_117432864.1">
    <property type="nucleotide sequence ID" value="NZ_BQLC01000472.1"/>
</dbReference>
<evidence type="ECO:0000313" key="2">
    <source>
        <dbReference type="Proteomes" id="UP000257451"/>
    </source>
</evidence>
<proteinExistence type="predicted"/>
<name>A0A3E2MSC7_MYCMR</name>
<protein>
    <submittedName>
        <fullName evidence="1">Uncharacterized protein</fullName>
    </submittedName>
</protein>
<dbReference type="EMBL" id="PEDF01000133">
    <property type="protein sequence ID" value="RFZ37331.1"/>
    <property type="molecule type" value="Genomic_DNA"/>
</dbReference>
<dbReference type="Proteomes" id="UP000257451">
    <property type="component" value="Unassembled WGS sequence"/>
</dbReference>